<organism evidence="1 2">
    <name type="scientific">Trichinella nelsoni</name>
    <dbReference type="NCBI Taxonomy" id="6336"/>
    <lineage>
        <taxon>Eukaryota</taxon>
        <taxon>Metazoa</taxon>
        <taxon>Ecdysozoa</taxon>
        <taxon>Nematoda</taxon>
        <taxon>Enoplea</taxon>
        <taxon>Dorylaimia</taxon>
        <taxon>Trichinellida</taxon>
        <taxon>Trichinellidae</taxon>
        <taxon>Trichinella</taxon>
    </lineage>
</organism>
<dbReference type="EMBL" id="JYDL01000020">
    <property type="protein sequence ID" value="KRX23994.1"/>
    <property type="molecule type" value="Genomic_DNA"/>
</dbReference>
<reference evidence="1 2" key="1">
    <citation type="submission" date="2015-01" db="EMBL/GenBank/DDBJ databases">
        <title>Evolution of Trichinella species and genotypes.</title>
        <authorList>
            <person name="Korhonen P.K."/>
            <person name="Edoardo P."/>
            <person name="Giuseppe L.R."/>
            <person name="Gasser R.B."/>
        </authorList>
    </citation>
    <scope>NUCLEOTIDE SEQUENCE [LARGE SCALE GENOMIC DNA]</scope>
    <source>
        <strain evidence="1">ISS37</strain>
    </source>
</reference>
<dbReference type="Proteomes" id="UP000054630">
    <property type="component" value="Unassembled WGS sequence"/>
</dbReference>
<accession>A0A0V0SBB4</accession>
<proteinExistence type="predicted"/>
<protein>
    <submittedName>
        <fullName evidence="1">Uncharacterized protein</fullName>
    </submittedName>
</protein>
<sequence length="82" mass="9220">MTITMTFYNAGQVQPQASPLPVELNRVANEPKQLGTESESCLEQVALKTSVIKSDLQFLMYFIAKIENALSKELKSPVQYRL</sequence>
<comment type="caution">
    <text evidence="1">The sequence shown here is derived from an EMBL/GenBank/DDBJ whole genome shotgun (WGS) entry which is preliminary data.</text>
</comment>
<evidence type="ECO:0000313" key="2">
    <source>
        <dbReference type="Proteomes" id="UP000054630"/>
    </source>
</evidence>
<name>A0A0V0SBB4_9BILA</name>
<keyword evidence="2" id="KW-1185">Reference proteome</keyword>
<evidence type="ECO:0000313" key="1">
    <source>
        <dbReference type="EMBL" id="KRX23994.1"/>
    </source>
</evidence>
<gene>
    <name evidence="1" type="ORF">T07_5361</name>
</gene>
<dbReference type="AlphaFoldDB" id="A0A0V0SBB4"/>